<gene>
    <name evidence="3" type="ORF">VSA01S_32650</name>
</gene>
<keyword evidence="1" id="KW-0732">Signal</keyword>
<dbReference type="Proteomes" id="UP000321922">
    <property type="component" value="Unassembled WGS sequence"/>
</dbReference>
<evidence type="ECO:0000259" key="2">
    <source>
        <dbReference type="Pfam" id="PF03886"/>
    </source>
</evidence>
<name>A0A511QIM6_9VIBR</name>
<keyword evidence="4" id="KW-1185">Reference proteome</keyword>
<evidence type="ECO:0000256" key="1">
    <source>
        <dbReference type="SAM" id="SignalP"/>
    </source>
</evidence>
<proteinExistence type="predicted"/>
<dbReference type="Gene3D" id="3.40.50.10610">
    <property type="entry name" value="ABC-type transport auxiliary lipoprotein component"/>
    <property type="match status" value="1"/>
</dbReference>
<dbReference type="Pfam" id="PF03886">
    <property type="entry name" value="ABC_trans_aux"/>
    <property type="match status" value="1"/>
</dbReference>
<dbReference type="PROSITE" id="PS51257">
    <property type="entry name" value="PROKAR_LIPOPROTEIN"/>
    <property type="match status" value="1"/>
</dbReference>
<accession>A0A511QIM6</accession>
<evidence type="ECO:0000313" key="3">
    <source>
        <dbReference type="EMBL" id="GEM77153.1"/>
    </source>
</evidence>
<dbReference type="OrthoDB" id="5600407at2"/>
<sequence>MSDKKSVIRKLHLLLFATLIAGCSSSSDTVVKQYLLPTAVNETIKVDQPFKADLSQPYLVVRPVKLTAFLNGHGIVYQTSPNEIVQARYHQWANDLSEQLTQRIINELRNKQNISSKPLNYWPIAVNNLVNQSQADQLQINLTQFNGNYQGGASIQGEWQLVNHDGKIIMVEPINMRTSLEADGYDALVDALSDTLSKVTDRLASSLSATAPPK</sequence>
<organism evidence="3 4">
    <name type="scientific">Vibrio sagamiensis NBRC 104589</name>
    <dbReference type="NCBI Taxonomy" id="1219064"/>
    <lineage>
        <taxon>Bacteria</taxon>
        <taxon>Pseudomonadati</taxon>
        <taxon>Pseudomonadota</taxon>
        <taxon>Gammaproteobacteria</taxon>
        <taxon>Vibrionales</taxon>
        <taxon>Vibrionaceae</taxon>
        <taxon>Vibrio</taxon>
    </lineage>
</organism>
<comment type="caution">
    <text evidence="3">The sequence shown here is derived from an EMBL/GenBank/DDBJ whole genome shotgun (WGS) entry which is preliminary data.</text>
</comment>
<feature type="domain" description="ABC-type transport auxiliary lipoprotein component" evidence="2">
    <location>
        <begin position="55"/>
        <end position="204"/>
    </location>
</feature>
<dbReference type="RefSeq" id="WP_050567345.1">
    <property type="nucleotide sequence ID" value="NZ_BAOJ01000055.1"/>
</dbReference>
<protein>
    <recommendedName>
        <fullName evidence="2">ABC-type transport auxiliary lipoprotein component domain-containing protein</fullName>
    </recommendedName>
</protein>
<dbReference type="EMBL" id="BJXJ01000042">
    <property type="protein sequence ID" value="GEM77153.1"/>
    <property type="molecule type" value="Genomic_DNA"/>
</dbReference>
<dbReference type="AlphaFoldDB" id="A0A511QIM6"/>
<feature type="chain" id="PRO_5022100738" description="ABC-type transport auxiliary lipoprotein component domain-containing protein" evidence="1">
    <location>
        <begin position="27"/>
        <end position="214"/>
    </location>
</feature>
<dbReference type="SUPFAM" id="SSF159594">
    <property type="entry name" value="XCC0632-like"/>
    <property type="match status" value="1"/>
</dbReference>
<dbReference type="InterPro" id="IPR005586">
    <property type="entry name" value="ABC_trans_aux"/>
</dbReference>
<reference evidence="3 4" key="1">
    <citation type="submission" date="2019-07" db="EMBL/GenBank/DDBJ databases">
        <title>Whole genome shotgun sequence of Vibrio sagamiensis NBRC 104589.</title>
        <authorList>
            <person name="Hosoyama A."/>
            <person name="Uohara A."/>
            <person name="Ohji S."/>
            <person name="Ichikawa N."/>
        </authorList>
    </citation>
    <scope>NUCLEOTIDE SEQUENCE [LARGE SCALE GENOMIC DNA]</scope>
    <source>
        <strain evidence="3 4">NBRC 104589</strain>
    </source>
</reference>
<evidence type="ECO:0000313" key="4">
    <source>
        <dbReference type="Proteomes" id="UP000321922"/>
    </source>
</evidence>
<feature type="signal peptide" evidence="1">
    <location>
        <begin position="1"/>
        <end position="26"/>
    </location>
</feature>